<protein>
    <recommendedName>
        <fullName evidence="3">NADH:ubiquinone oxidoreductase intermediate-associated protein 30 domain-containing protein</fullName>
    </recommendedName>
</protein>
<dbReference type="EMBL" id="HBGN01027048">
    <property type="protein sequence ID" value="CAD9342686.1"/>
    <property type="molecule type" value="Transcribed_RNA"/>
</dbReference>
<gene>
    <name evidence="4" type="ORF">DBRI1063_LOCUS17449</name>
</gene>
<organism evidence="4">
    <name type="scientific">Ditylum brightwellii</name>
    <dbReference type="NCBI Taxonomy" id="49249"/>
    <lineage>
        <taxon>Eukaryota</taxon>
        <taxon>Sar</taxon>
        <taxon>Stramenopiles</taxon>
        <taxon>Ochrophyta</taxon>
        <taxon>Bacillariophyta</taxon>
        <taxon>Mediophyceae</taxon>
        <taxon>Lithodesmiophycidae</taxon>
        <taxon>Lithodesmiales</taxon>
        <taxon>Lithodesmiaceae</taxon>
        <taxon>Ditylum</taxon>
    </lineage>
</organism>
<dbReference type="GO" id="GO:0051082">
    <property type="term" value="F:unfolded protein binding"/>
    <property type="evidence" value="ECO:0007669"/>
    <property type="project" value="TreeGrafter"/>
</dbReference>
<evidence type="ECO:0000313" key="4">
    <source>
        <dbReference type="EMBL" id="CAD9342686.1"/>
    </source>
</evidence>
<name>A0A7S1ZLA8_9STRA</name>
<comment type="similarity">
    <text evidence="1">Belongs to the CIA30 family.</text>
</comment>
<proteinExistence type="inferred from homology"/>
<reference evidence="4" key="1">
    <citation type="submission" date="2021-01" db="EMBL/GenBank/DDBJ databases">
        <authorList>
            <person name="Corre E."/>
            <person name="Pelletier E."/>
            <person name="Niang G."/>
            <person name="Scheremetjew M."/>
            <person name="Finn R."/>
            <person name="Kale V."/>
            <person name="Holt S."/>
            <person name="Cochrane G."/>
            <person name="Meng A."/>
            <person name="Brown T."/>
            <person name="Cohen L."/>
        </authorList>
    </citation>
    <scope>NUCLEOTIDE SEQUENCE</scope>
    <source>
        <strain evidence="4">Pop2</strain>
    </source>
</reference>
<dbReference type="InterPro" id="IPR013857">
    <property type="entry name" value="NADH-UbQ_OxRdtase-assoc_prot30"/>
</dbReference>
<dbReference type="SUPFAM" id="SSF49785">
    <property type="entry name" value="Galactose-binding domain-like"/>
    <property type="match status" value="1"/>
</dbReference>
<evidence type="ECO:0000256" key="2">
    <source>
        <dbReference type="SAM" id="SignalP"/>
    </source>
</evidence>
<sequence length="264" mass="28836">MMQTYNSHRMLILALSVLLSTKTFHTNAFSSNPSQLPRKITTTTVLHAENAREPWDVLRFVRQSSKFVRPPNPFRTAATTAKVIQPGDVLWSATSPSSSSSKMTWAPLDDVVMGGVSSSTFDNNTGQWSGVVSATNNGGFVGIRTTPFATPLDLSSCKGIEFRTRGGGNGKRFKAVLRDSTEFNGICWTSSFDAPKGAKGGTVRLPFAKMIPTIFAKTVEGKTLLKENVVGFQLAYSKFEYDGGLNPKFELGDFSLQVLEIRAY</sequence>
<dbReference type="PANTHER" id="PTHR13194:SF19">
    <property type="entry name" value="NAD(P)-BINDING ROSSMANN-FOLD SUPERFAMILY PROTEIN"/>
    <property type="match status" value="1"/>
</dbReference>
<dbReference type="Pfam" id="PF08547">
    <property type="entry name" value="CIA30"/>
    <property type="match status" value="1"/>
</dbReference>
<dbReference type="AlphaFoldDB" id="A0A7S1ZLA8"/>
<feature type="signal peptide" evidence="2">
    <location>
        <begin position="1"/>
        <end position="28"/>
    </location>
</feature>
<dbReference type="PANTHER" id="PTHR13194">
    <property type="entry name" value="COMPLEX I INTERMEDIATE-ASSOCIATED PROTEIN 30"/>
    <property type="match status" value="1"/>
</dbReference>
<keyword evidence="2" id="KW-0732">Signal</keyword>
<dbReference type="InterPro" id="IPR039131">
    <property type="entry name" value="NDUFAF1"/>
</dbReference>
<dbReference type="GO" id="GO:0010257">
    <property type="term" value="P:NADH dehydrogenase complex assembly"/>
    <property type="evidence" value="ECO:0007669"/>
    <property type="project" value="TreeGrafter"/>
</dbReference>
<accession>A0A7S1ZLA8</accession>
<feature type="chain" id="PRO_5030951088" description="NADH:ubiquinone oxidoreductase intermediate-associated protein 30 domain-containing protein" evidence="2">
    <location>
        <begin position="29"/>
        <end position="264"/>
    </location>
</feature>
<evidence type="ECO:0000256" key="1">
    <source>
        <dbReference type="ARBA" id="ARBA00007884"/>
    </source>
</evidence>
<evidence type="ECO:0000259" key="3">
    <source>
        <dbReference type="Pfam" id="PF08547"/>
    </source>
</evidence>
<dbReference type="InterPro" id="IPR008979">
    <property type="entry name" value="Galactose-bd-like_sf"/>
</dbReference>
<feature type="domain" description="NADH:ubiquinone oxidoreductase intermediate-associated protein 30" evidence="3">
    <location>
        <begin position="99"/>
        <end position="258"/>
    </location>
</feature>